<keyword evidence="5" id="KW-1185">Reference proteome</keyword>
<dbReference type="SUPFAM" id="SSF52499">
    <property type="entry name" value="Isochorismatase-like hydrolases"/>
    <property type="match status" value="1"/>
</dbReference>
<dbReference type="Gene3D" id="3.20.20.100">
    <property type="entry name" value="NADP-dependent oxidoreductase domain"/>
    <property type="match status" value="1"/>
</dbReference>
<comment type="similarity">
    <text evidence="1">Belongs to the isochorismatase family.</text>
</comment>
<name>A0AAW0E849_9AGAR</name>
<dbReference type="Pfam" id="PF00248">
    <property type="entry name" value="Aldo_ket_red"/>
    <property type="match status" value="1"/>
</dbReference>
<dbReference type="PANTHER" id="PTHR42686:SF1">
    <property type="entry name" value="GH17980P-RELATED"/>
    <property type="match status" value="1"/>
</dbReference>
<evidence type="ECO:0000256" key="1">
    <source>
        <dbReference type="ARBA" id="ARBA00006336"/>
    </source>
</evidence>
<dbReference type="GO" id="GO:0070485">
    <property type="term" value="P:dehydro-D-arabinono-1,4-lactone biosynthetic process"/>
    <property type="evidence" value="ECO:0007669"/>
    <property type="project" value="TreeGrafter"/>
</dbReference>
<feature type="domain" description="NADP-dependent oxidoreductase" evidence="2">
    <location>
        <begin position="32"/>
        <end position="356"/>
    </location>
</feature>
<dbReference type="CDD" id="cd19164">
    <property type="entry name" value="AKR_ARA2"/>
    <property type="match status" value="1"/>
</dbReference>
<dbReference type="InterPro" id="IPR036812">
    <property type="entry name" value="NAD(P)_OxRdtase_dom_sf"/>
</dbReference>
<dbReference type="GO" id="GO:0005829">
    <property type="term" value="C:cytosol"/>
    <property type="evidence" value="ECO:0007669"/>
    <property type="project" value="TreeGrafter"/>
</dbReference>
<proteinExistence type="inferred from homology"/>
<evidence type="ECO:0000259" key="3">
    <source>
        <dbReference type="Pfam" id="PF00857"/>
    </source>
</evidence>
<organism evidence="4 5">
    <name type="scientific">Favolaschia claudopus</name>
    <dbReference type="NCBI Taxonomy" id="2862362"/>
    <lineage>
        <taxon>Eukaryota</taxon>
        <taxon>Fungi</taxon>
        <taxon>Dikarya</taxon>
        <taxon>Basidiomycota</taxon>
        <taxon>Agaricomycotina</taxon>
        <taxon>Agaricomycetes</taxon>
        <taxon>Agaricomycetidae</taxon>
        <taxon>Agaricales</taxon>
        <taxon>Marasmiineae</taxon>
        <taxon>Mycenaceae</taxon>
        <taxon>Favolaschia</taxon>
    </lineage>
</organism>
<dbReference type="InterPro" id="IPR044480">
    <property type="entry name" value="Ara2-like"/>
</dbReference>
<comment type="caution">
    <text evidence="4">The sequence shown here is derived from an EMBL/GenBank/DDBJ whole genome shotgun (WGS) entry which is preliminary data.</text>
</comment>
<gene>
    <name evidence="4" type="ORF">R3P38DRAFT_2493831</name>
</gene>
<dbReference type="SUPFAM" id="SSF51430">
    <property type="entry name" value="NAD(P)-linked oxidoreductase"/>
    <property type="match status" value="1"/>
</dbReference>
<dbReference type="Proteomes" id="UP001362999">
    <property type="component" value="Unassembled WGS sequence"/>
</dbReference>
<dbReference type="PANTHER" id="PTHR42686">
    <property type="entry name" value="GH17980P-RELATED"/>
    <property type="match status" value="1"/>
</dbReference>
<accession>A0AAW0E849</accession>
<dbReference type="InterPro" id="IPR036380">
    <property type="entry name" value="Isochorismatase-like_sf"/>
</dbReference>
<feature type="domain" description="Isochorismatase-like" evidence="3">
    <location>
        <begin position="392"/>
        <end position="538"/>
    </location>
</feature>
<dbReference type="InterPro" id="IPR000868">
    <property type="entry name" value="Isochorismatase-like_dom"/>
</dbReference>
<dbReference type="InterPro" id="IPR023210">
    <property type="entry name" value="NADP_OxRdtase_dom"/>
</dbReference>
<dbReference type="Gene3D" id="3.40.50.850">
    <property type="entry name" value="Isochorismatase-like"/>
    <property type="match status" value="1"/>
</dbReference>
<dbReference type="EMBL" id="JAWWNJ010000002">
    <property type="protein sequence ID" value="KAK7061411.1"/>
    <property type="molecule type" value="Genomic_DNA"/>
</dbReference>
<dbReference type="AlphaFoldDB" id="A0AAW0E849"/>
<evidence type="ECO:0000259" key="2">
    <source>
        <dbReference type="Pfam" id="PF00248"/>
    </source>
</evidence>
<protein>
    <submittedName>
        <fullName evidence="4">Aldo/keto reductase family-domain-containing protein</fullName>
    </submittedName>
</protein>
<evidence type="ECO:0000313" key="4">
    <source>
        <dbReference type="EMBL" id="KAK7061411.1"/>
    </source>
</evidence>
<reference evidence="4 5" key="1">
    <citation type="journal article" date="2024" name="J Genomics">
        <title>Draft genome sequencing and assembly of Favolaschia claudopus CIRM-BRFM 2984 isolated from oak limbs.</title>
        <authorList>
            <person name="Navarro D."/>
            <person name="Drula E."/>
            <person name="Chaduli D."/>
            <person name="Cazenave R."/>
            <person name="Ahrendt S."/>
            <person name="Wang J."/>
            <person name="Lipzen A."/>
            <person name="Daum C."/>
            <person name="Barry K."/>
            <person name="Grigoriev I.V."/>
            <person name="Favel A."/>
            <person name="Rosso M.N."/>
            <person name="Martin F."/>
        </authorList>
    </citation>
    <scope>NUCLEOTIDE SEQUENCE [LARGE SCALE GENOMIC DNA]</scope>
    <source>
        <strain evidence="4 5">CIRM-BRFM 2984</strain>
    </source>
</reference>
<dbReference type="Pfam" id="PF00857">
    <property type="entry name" value="Isochorismatase"/>
    <property type="match status" value="1"/>
</dbReference>
<sequence>MSSSDLSSELPNELPIPGPLVPRINGFLSLPRIVFGGGALSHQYNSEELLSGDTPLRTVQLALRYGITAFDTSAYYGPSEILLGNALKALKNEFPRSSYQLMTKCGRYGMRDFDYMPTRIRESVIQSLQRLQTDYLDVVHLHDLEFVCTEVTPRQTGNHTSALGEEKAAYGLREGEEGQIRGEGDQKILDAFAELRKMQEEGLIRHIGITGYPLYTLLRISLLILHNPPFKPVDAILSYSNLNLQNDTLLEFAPQLLERAQVRQLLAASPFSMGLLTDAGPPSWHPASPTLRSATAKAAQECKARGRSLADLATGYCIRHTGGAVPLVVGFSRPNEVHECVRVWREIEGSTDNSERLEQEEGVKSVFREADNENRNTHLSASRQPHMDPSTTIFLLCDLQEKFRSVIYGFEHVVASTNKTLRVAKLLGCEVLVTTQKARALGPTDPSVNLDSLGALHVGTFDKTLFSMLTPEVRAFLDSRPGIKSVVLMGIETALSLVDHPKYTTYVLADAVSSTNPAEISLAFARMRAAGVIVTTSESLAFQLIRDASIPEFKAFSNIIKEEKEATSKAVEALLLGRSAL</sequence>
<evidence type="ECO:0000313" key="5">
    <source>
        <dbReference type="Proteomes" id="UP001362999"/>
    </source>
</evidence>
<dbReference type="InterPro" id="IPR020471">
    <property type="entry name" value="AKR"/>
</dbReference>
<dbReference type="GO" id="GO:0045290">
    <property type="term" value="F:D-arabinose 1-dehydrogenase [NAD(P)+] activity"/>
    <property type="evidence" value="ECO:0007669"/>
    <property type="project" value="InterPro"/>
</dbReference>